<dbReference type="GO" id="GO:0051754">
    <property type="term" value="P:meiotic sister chromatid cohesion, centromeric"/>
    <property type="evidence" value="ECO:0007669"/>
    <property type="project" value="TreeGrafter"/>
</dbReference>
<evidence type="ECO:0000259" key="8">
    <source>
        <dbReference type="PROSITE" id="PS51489"/>
    </source>
</evidence>
<evidence type="ECO:0008006" key="11">
    <source>
        <dbReference type="Google" id="ProtNLM"/>
    </source>
</evidence>
<evidence type="ECO:0000256" key="6">
    <source>
        <dbReference type="SAM" id="MobiDB-lite"/>
    </source>
</evidence>
<dbReference type="PROSITE" id="PS50011">
    <property type="entry name" value="PROTEIN_KINASE_DOM"/>
    <property type="match status" value="1"/>
</dbReference>
<dbReference type="PANTHER" id="PTHR14030:SF25">
    <property type="entry name" value="MITOTIC CHECKPOINT SERINE_THREONINE-PROTEIN KINASE BUB1 BETA"/>
    <property type="match status" value="1"/>
</dbReference>
<dbReference type="Proteomes" id="UP001488838">
    <property type="component" value="Unassembled WGS sequence"/>
</dbReference>
<dbReference type="GO" id="GO:0000776">
    <property type="term" value="C:kinetochore"/>
    <property type="evidence" value="ECO:0007669"/>
    <property type="project" value="UniProtKB-KW"/>
</dbReference>
<feature type="region of interest" description="Disordered" evidence="6">
    <location>
        <begin position="356"/>
        <end position="380"/>
    </location>
</feature>
<evidence type="ECO:0000256" key="1">
    <source>
        <dbReference type="ARBA" id="ARBA00004629"/>
    </source>
</evidence>
<dbReference type="GO" id="GO:0005634">
    <property type="term" value="C:nucleus"/>
    <property type="evidence" value="ECO:0007669"/>
    <property type="project" value="TreeGrafter"/>
</dbReference>
<feature type="region of interest" description="Disordered" evidence="6">
    <location>
        <begin position="293"/>
        <end position="313"/>
    </location>
</feature>
<dbReference type="Gene3D" id="1.25.40.430">
    <property type="match status" value="1"/>
</dbReference>
<dbReference type="PROSITE" id="PS51489">
    <property type="entry name" value="BUB1_N"/>
    <property type="match status" value="1"/>
</dbReference>
<dbReference type="InterPro" id="IPR011009">
    <property type="entry name" value="Kinase-like_dom_sf"/>
</dbReference>
<feature type="region of interest" description="Disordered" evidence="6">
    <location>
        <begin position="481"/>
        <end position="538"/>
    </location>
</feature>
<dbReference type="InterPro" id="IPR013212">
    <property type="entry name" value="Mad3/Bub1_I"/>
</dbReference>
<dbReference type="GO" id="GO:0005524">
    <property type="term" value="F:ATP binding"/>
    <property type="evidence" value="ECO:0007669"/>
    <property type="project" value="InterPro"/>
</dbReference>
<evidence type="ECO:0000313" key="9">
    <source>
        <dbReference type="EMBL" id="KAK7813460.1"/>
    </source>
</evidence>
<accession>A0AAW0IGM8</accession>
<evidence type="ECO:0000313" key="10">
    <source>
        <dbReference type="Proteomes" id="UP001488838"/>
    </source>
</evidence>
<keyword evidence="4" id="KW-0137">Centromere</keyword>
<keyword evidence="10" id="KW-1185">Reference proteome</keyword>
<dbReference type="SMART" id="SM00777">
    <property type="entry name" value="Mad3_BUB1_I"/>
    <property type="match status" value="1"/>
</dbReference>
<dbReference type="Gene3D" id="1.10.510.10">
    <property type="entry name" value="Transferase(Phosphotransferase) domain 1"/>
    <property type="match status" value="1"/>
</dbReference>
<gene>
    <name evidence="9" type="ORF">U0070_016978</name>
</gene>
<dbReference type="AlphaFoldDB" id="A0AAW0IGM8"/>
<comment type="subcellular location">
    <subcellularLocation>
        <location evidence="1">Chromosome</location>
        <location evidence="1">Centromere</location>
        <location evidence="1">Kinetochore</location>
    </subcellularLocation>
</comment>
<organism evidence="9 10">
    <name type="scientific">Myodes glareolus</name>
    <name type="common">Bank vole</name>
    <name type="synonym">Clethrionomys glareolus</name>
    <dbReference type="NCBI Taxonomy" id="447135"/>
    <lineage>
        <taxon>Eukaryota</taxon>
        <taxon>Metazoa</taxon>
        <taxon>Chordata</taxon>
        <taxon>Craniata</taxon>
        <taxon>Vertebrata</taxon>
        <taxon>Euteleostomi</taxon>
        <taxon>Mammalia</taxon>
        <taxon>Eutheria</taxon>
        <taxon>Euarchontoglires</taxon>
        <taxon>Glires</taxon>
        <taxon>Rodentia</taxon>
        <taxon>Myomorpha</taxon>
        <taxon>Muroidea</taxon>
        <taxon>Cricetidae</taxon>
        <taxon>Arvicolinae</taxon>
        <taxon>Myodes</taxon>
    </lineage>
</organism>
<name>A0AAW0IGM8_MYOGA</name>
<sequence length="947" mass="107004">MAAARKEELAASEAMCLEGDEWELSKENVQPLRHGRIMSTLQGALAQQESACNRTLQQQKRMFESEIRFYSGSDPLYVWDRYISWTEQNYPQGGKESNMSTLLERAIEALHGEKRYYSDPRFLNLWLKLGHLCNEPLDLYSYLHSQGIGVSLAQFYISWAEEYEARENFKRADAVFQEGIERKAEPLERLQSQHRQFQARVSRQALLALENEEEEEVLGSSVPQRSTLAELKSRGKKMAKAPISRVGGALKAPGQSRGFQSAVPQQLRSNCRVTVFDENADSTSRAELPKPVVEPWKAPPVPRGKENELQPGPWNTDRPLEYRPHGNSASVAAVFPSLPSFTPYVEESAQQTVITRKPGKEDGDPLQRVQSHQQGPEERKEKVMYCKEKVYAGVGEFSFEEIRAEVFRKKLKEQREAELLTSAKKREEMQKQIEEMERKLKEIQTIQQERAGDQQQEEKVPTEEAARLQIASQPQEMLGVSLSHSVCPPSSHPRETSPPKSILQEQPDSKGPSMPFSIFDEFLSDGKDKSPATDFPQALKAQRRPLAVLKTTEIIASNEDVSAGVCDELTGIEPLSEDATITGFRNVTMCPIPEDTCYFARAPRFASTPFHEMPSLKGIPPDTERLSQEEDLDGKTSEVHHTAMATIYSQTLSVKKLSGEATHSSAFSGSSASVSSTSSIKGLQLPEKLELTSDAAESSAFAEFSVEDRPMPTLEVGKEIELGSEDYCIKQEYLICDDYKLFWVAPRDSAELTMIKASFQPVPWDFYINLKIRERLNEDCDLLCSCCQYQDGHIVWYQYINCSTLQDLLQHSELVTQEIVVLIIYNLLTIVEKLHRAEIVHGDLSPQSLILRNRIHDPYDCNKNDHAVKIVNFSYSVDLRVQLDAFSFSGFRTVQTLKGQKILESCSSPYQVDLLGIADLAHLLLFKKHLQAFQDGPLWKLSQNTSE</sequence>
<keyword evidence="3" id="KW-0995">Kinetochore</keyword>
<keyword evidence="5" id="KW-0175">Coiled coil</keyword>
<evidence type="ECO:0000256" key="2">
    <source>
        <dbReference type="ARBA" id="ARBA00022454"/>
    </source>
</evidence>
<dbReference type="InterPro" id="IPR000719">
    <property type="entry name" value="Prot_kinase_dom"/>
</dbReference>
<evidence type="ECO:0000256" key="5">
    <source>
        <dbReference type="SAM" id="Coils"/>
    </source>
</evidence>
<evidence type="ECO:0000259" key="7">
    <source>
        <dbReference type="PROSITE" id="PS50011"/>
    </source>
</evidence>
<keyword evidence="2" id="KW-0158">Chromosome</keyword>
<dbReference type="EMBL" id="JBBHLL010000135">
    <property type="protein sequence ID" value="KAK7813460.1"/>
    <property type="molecule type" value="Genomic_DNA"/>
</dbReference>
<protein>
    <recommendedName>
        <fullName evidence="11">Mitotic checkpoint serine/threonine-protein kinase BUB1 beta</fullName>
    </recommendedName>
</protein>
<dbReference type="FunFam" id="1.25.40.430:FF:000002">
    <property type="entry name" value="mitotic checkpoint serine/threonine-protein kinase BUB1 beta"/>
    <property type="match status" value="1"/>
</dbReference>
<feature type="domain" description="BUB1 N-terminal" evidence="8">
    <location>
        <begin position="63"/>
        <end position="227"/>
    </location>
</feature>
<dbReference type="GO" id="GO:0007094">
    <property type="term" value="P:mitotic spindle assembly checkpoint signaling"/>
    <property type="evidence" value="ECO:0007669"/>
    <property type="project" value="InterPro"/>
</dbReference>
<dbReference type="Pfam" id="PF08311">
    <property type="entry name" value="Mad3_BUB1_I"/>
    <property type="match status" value="1"/>
</dbReference>
<feature type="coiled-coil region" evidence="5">
    <location>
        <begin position="419"/>
        <end position="456"/>
    </location>
</feature>
<dbReference type="PANTHER" id="PTHR14030">
    <property type="entry name" value="MITOTIC CHECKPOINT SERINE/THREONINE-PROTEIN KINASE BUB1"/>
    <property type="match status" value="1"/>
</dbReference>
<evidence type="ECO:0000256" key="3">
    <source>
        <dbReference type="ARBA" id="ARBA00022838"/>
    </source>
</evidence>
<dbReference type="SUPFAM" id="SSF56112">
    <property type="entry name" value="Protein kinase-like (PK-like)"/>
    <property type="match status" value="1"/>
</dbReference>
<feature type="domain" description="Protein kinase" evidence="7">
    <location>
        <begin position="652"/>
        <end position="947"/>
    </location>
</feature>
<proteinExistence type="predicted"/>
<evidence type="ECO:0000256" key="4">
    <source>
        <dbReference type="ARBA" id="ARBA00023328"/>
    </source>
</evidence>
<dbReference type="GO" id="GO:0004672">
    <property type="term" value="F:protein kinase activity"/>
    <property type="evidence" value="ECO:0007669"/>
    <property type="project" value="InterPro"/>
</dbReference>
<comment type="caution">
    <text evidence="9">The sequence shown here is derived from an EMBL/GenBank/DDBJ whole genome shotgun (WGS) entry which is preliminary data.</text>
</comment>
<reference evidence="9 10" key="1">
    <citation type="journal article" date="2023" name="bioRxiv">
        <title>Conserved and derived expression patterns and positive selection on dental genes reveal complex evolutionary context of ever-growing rodent molars.</title>
        <authorList>
            <person name="Calamari Z.T."/>
            <person name="Song A."/>
            <person name="Cohen E."/>
            <person name="Akter M."/>
            <person name="Roy R.D."/>
            <person name="Hallikas O."/>
            <person name="Christensen M.M."/>
            <person name="Li P."/>
            <person name="Marangoni P."/>
            <person name="Jernvall J."/>
            <person name="Klein O.D."/>
        </authorList>
    </citation>
    <scope>NUCLEOTIDE SEQUENCE [LARGE SCALE GENOMIC DNA]</scope>
    <source>
        <strain evidence="9">V071</strain>
    </source>
</reference>
<dbReference type="InterPro" id="IPR015661">
    <property type="entry name" value="Bub1/Mad3"/>
</dbReference>